<protein>
    <submittedName>
        <fullName evidence="1">Unnamed protein product</fullName>
    </submittedName>
</protein>
<keyword evidence="2" id="KW-1185">Reference proteome</keyword>
<gene>
    <name evidence="1" type="ORF">Amon02_000328500</name>
</gene>
<dbReference type="Proteomes" id="UP001165064">
    <property type="component" value="Unassembled WGS sequence"/>
</dbReference>
<name>A0ACB5T1M6_AMBMO</name>
<organism evidence="1 2">
    <name type="scientific">Ambrosiozyma monospora</name>
    <name type="common">Yeast</name>
    <name type="synonym">Endomycopsis monosporus</name>
    <dbReference type="NCBI Taxonomy" id="43982"/>
    <lineage>
        <taxon>Eukaryota</taxon>
        <taxon>Fungi</taxon>
        <taxon>Dikarya</taxon>
        <taxon>Ascomycota</taxon>
        <taxon>Saccharomycotina</taxon>
        <taxon>Pichiomycetes</taxon>
        <taxon>Pichiales</taxon>
        <taxon>Pichiaceae</taxon>
        <taxon>Ambrosiozyma</taxon>
    </lineage>
</organism>
<evidence type="ECO:0000313" key="1">
    <source>
        <dbReference type="EMBL" id="GME78061.1"/>
    </source>
</evidence>
<sequence>MLRFLTSSSRSSSVKSVSAPHLTPILRHYSAQTTIRQQTLADINKLYKSKTPISVVTAHDYITGRLAEESKADIALIGDSLAMVSKGYPSTLEIPFDDYYYACLSVLRGISSKFVIADLPYGSFESSLDKCVESAMKLMKLGKIGSLKIEGSYEFTREISRLVQLGIPVTGHIGLQPQKFNALGGYKVQGKTSTDAIEIYKQALFLQDIGCSMLLLECIPYKLGKFLTDSLRIPTIGIGAGQGTSAQVLVMSDLLGCQVACFPRQ</sequence>
<reference evidence="1" key="1">
    <citation type="submission" date="2023-04" db="EMBL/GenBank/DDBJ databases">
        <title>Ambrosiozyma monospora NBRC 10751.</title>
        <authorList>
            <person name="Ichikawa N."/>
            <person name="Sato H."/>
            <person name="Tonouchi N."/>
        </authorList>
    </citation>
    <scope>NUCLEOTIDE SEQUENCE</scope>
    <source>
        <strain evidence="1">NBRC 10751</strain>
    </source>
</reference>
<accession>A0ACB5T1M6</accession>
<proteinExistence type="predicted"/>
<comment type="caution">
    <text evidence="1">The sequence shown here is derived from an EMBL/GenBank/DDBJ whole genome shotgun (WGS) entry which is preliminary data.</text>
</comment>
<dbReference type="EMBL" id="BSXS01002046">
    <property type="protein sequence ID" value="GME78061.1"/>
    <property type="molecule type" value="Genomic_DNA"/>
</dbReference>
<evidence type="ECO:0000313" key="2">
    <source>
        <dbReference type="Proteomes" id="UP001165064"/>
    </source>
</evidence>